<protein>
    <submittedName>
        <fullName evidence="1">Phage tail protein</fullName>
    </submittedName>
</protein>
<feature type="non-terminal residue" evidence="1">
    <location>
        <position position="1"/>
    </location>
</feature>
<accession>A0A637D598</accession>
<dbReference type="EMBL" id="AAMKGY010000028">
    <property type="protein sequence ID" value="EDI2369759.1"/>
    <property type="molecule type" value="Genomic_DNA"/>
</dbReference>
<proteinExistence type="predicted"/>
<sequence length="38" mass="4123">GYVLTAATNGNGDELIDGLGRRPMQKLIGNQWYNVTSV</sequence>
<gene>
    <name evidence="1" type="ORF">BW000_22470</name>
</gene>
<organism evidence="1">
    <name type="scientific">Salmonella enterica subsp. enterica serovar Poona</name>
    <dbReference type="NCBI Taxonomy" id="436295"/>
    <lineage>
        <taxon>Bacteria</taxon>
        <taxon>Pseudomonadati</taxon>
        <taxon>Pseudomonadota</taxon>
        <taxon>Gammaproteobacteria</taxon>
        <taxon>Enterobacterales</taxon>
        <taxon>Enterobacteriaceae</taxon>
        <taxon>Salmonella</taxon>
    </lineage>
</organism>
<dbReference type="AlphaFoldDB" id="A0A637D598"/>
<name>A0A637D598_SALET</name>
<evidence type="ECO:0000313" key="1">
    <source>
        <dbReference type="EMBL" id="EDI2369759.1"/>
    </source>
</evidence>
<reference evidence="1" key="1">
    <citation type="submission" date="2019-10" db="EMBL/GenBank/DDBJ databases">
        <authorList>
            <consortium name="PulseNet: The National Subtyping Network for Foodborne Disease Surveillance"/>
            <person name="Tarr C.L."/>
            <person name="Trees E."/>
            <person name="Katz L.S."/>
            <person name="Carleton-Romer H.A."/>
            <person name="Stroika S."/>
            <person name="Kucerova Z."/>
            <person name="Roache K.F."/>
            <person name="Sabol A.L."/>
            <person name="Besser J."/>
            <person name="Gerner-Smidt P."/>
        </authorList>
    </citation>
    <scope>NUCLEOTIDE SEQUENCE</scope>
    <source>
        <strain evidence="1">PNUSAS007257</strain>
    </source>
</reference>
<comment type="caution">
    <text evidence="1">The sequence shown here is derived from an EMBL/GenBank/DDBJ whole genome shotgun (WGS) entry which is preliminary data.</text>
</comment>